<keyword evidence="2" id="KW-1185">Reference proteome</keyword>
<organism evidence="1 2">
    <name type="scientific">Methanosphaerula palustris (strain ATCC BAA-1556 / DSM 19958 / E1-9c)</name>
    <dbReference type="NCBI Taxonomy" id="521011"/>
    <lineage>
        <taxon>Archaea</taxon>
        <taxon>Methanobacteriati</taxon>
        <taxon>Methanobacteriota</taxon>
        <taxon>Stenosarchaea group</taxon>
        <taxon>Methanomicrobia</taxon>
        <taxon>Methanomicrobiales</taxon>
        <taxon>Methanoregulaceae</taxon>
        <taxon>Methanosphaerula</taxon>
    </lineage>
</organism>
<evidence type="ECO:0000313" key="2">
    <source>
        <dbReference type="Proteomes" id="UP000002457"/>
    </source>
</evidence>
<protein>
    <recommendedName>
        <fullName evidence="3">DUF2240 family protein</fullName>
    </recommendedName>
</protein>
<dbReference type="KEGG" id="mpl:Mpal_0337"/>
<dbReference type="EMBL" id="CP001338">
    <property type="protein sequence ID" value="ACL15719.1"/>
    <property type="molecule type" value="Genomic_DNA"/>
</dbReference>
<dbReference type="Pfam" id="PF09999">
    <property type="entry name" value="DUF2240"/>
    <property type="match status" value="1"/>
</dbReference>
<dbReference type="RefSeq" id="WP_012617038.1">
    <property type="nucleotide sequence ID" value="NC_011832.1"/>
</dbReference>
<dbReference type="InterPro" id="IPR018716">
    <property type="entry name" value="DUF2240"/>
</dbReference>
<dbReference type="OrthoDB" id="146786at2157"/>
<name>B8GJR5_METPE</name>
<gene>
    <name evidence="1" type="ordered locus">Mpal_0337</name>
</gene>
<evidence type="ECO:0000313" key="1">
    <source>
        <dbReference type="EMBL" id="ACL15719.1"/>
    </source>
</evidence>
<evidence type="ECO:0008006" key="3">
    <source>
        <dbReference type="Google" id="ProtNLM"/>
    </source>
</evidence>
<dbReference type="GeneID" id="7272641"/>
<reference evidence="1 2" key="1">
    <citation type="journal article" date="2015" name="Genome Announc.">
        <title>Complete Genome Sequence of Methanosphaerula palustris E1-9CT, a Hydrogenotrophic Methanogen Isolated from a Minerotrophic Fen Peatland.</title>
        <authorList>
            <person name="Cadillo-Quiroz H."/>
            <person name="Browne P."/>
            <person name="Kyrpides N."/>
            <person name="Woyke T."/>
            <person name="Goodwin L."/>
            <person name="Detter C."/>
            <person name="Yavitt J.B."/>
            <person name="Zinder S.H."/>
        </authorList>
    </citation>
    <scope>NUCLEOTIDE SEQUENCE [LARGE SCALE GENOMIC DNA]</scope>
    <source>
        <strain evidence="2">ATCC BAA-1556 / DSM 19958 / E1-9c</strain>
    </source>
</reference>
<dbReference type="Proteomes" id="UP000002457">
    <property type="component" value="Chromosome"/>
</dbReference>
<dbReference type="STRING" id="521011.Mpal_0337"/>
<sequence>MDRTESLLITVAAPFRHLRKERLQKSEFIFYLTIDRMWMSRDQAALLLQRAEGEGLIRISGGLIEPLFAVASVTAPLGFKPTTVIFEEQDPYQVQIERVTRVTGRSAPEVTAEVAALVHDQFDGHLSPEAGLVLLSRRYGVPISDTLASLRTSARKGRKKVD</sequence>
<dbReference type="HOGENOM" id="CLU_134817_0_0_2"/>
<accession>B8GJR5</accession>
<proteinExistence type="predicted"/>
<dbReference type="eggNOG" id="arCOG04418">
    <property type="taxonomic scope" value="Archaea"/>
</dbReference>
<dbReference type="AlphaFoldDB" id="B8GJR5"/>